<evidence type="ECO:0000256" key="6">
    <source>
        <dbReference type="ARBA" id="ARBA00022989"/>
    </source>
</evidence>
<feature type="transmembrane region" description="Helical" evidence="8">
    <location>
        <begin position="110"/>
        <end position="130"/>
    </location>
</feature>
<name>A0A069B152_BURPE</name>
<dbReference type="eggNOG" id="COG2059">
    <property type="taxonomic scope" value="Bacteria"/>
</dbReference>
<sequence length="176" mass="18703">MSDTLAALAVIFGQLSLLAFGGGNTILPEMQRQVVDVHHWMSAQAFTALFALAQAAPGPNMMIVPLVGWHVASWPGLLVSSIAKFGPSSIVTMAALHAWERFKDKPWRRYVQQGMMPVTAGLVVASAVLISEASNRSALQWGITAAVAALAYRTRVHPLWLLAGGALAGLVGGWFA</sequence>
<protein>
    <submittedName>
        <fullName evidence="9 10">Chromate transporter</fullName>
    </submittedName>
</protein>
<dbReference type="GO" id="GO:0015109">
    <property type="term" value="F:chromate transmembrane transporter activity"/>
    <property type="evidence" value="ECO:0007669"/>
    <property type="project" value="InterPro"/>
</dbReference>
<evidence type="ECO:0000256" key="8">
    <source>
        <dbReference type="SAM" id="Phobius"/>
    </source>
</evidence>
<evidence type="ECO:0000256" key="4">
    <source>
        <dbReference type="ARBA" id="ARBA00022475"/>
    </source>
</evidence>
<keyword evidence="4" id="KW-1003">Cell membrane</keyword>
<dbReference type="Pfam" id="PF02417">
    <property type="entry name" value="Chromate_transp"/>
    <property type="match status" value="1"/>
</dbReference>
<evidence type="ECO:0000313" key="12">
    <source>
        <dbReference type="Proteomes" id="UP000231878"/>
    </source>
</evidence>
<dbReference type="OrthoDB" id="556585at2"/>
<gene>
    <name evidence="10" type="ORF">CWD88_04305</name>
    <name evidence="9" type="ORF">Y036_1719</name>
</gene>
<dbReference type="GeneID" id="93058796"/>
<evidence type="ECO:0000313" key="9">
    <source>
        <dbReference type="EMBL" id="KGX08825.1"/>
    </source>
</evidence>
<dbReference type="EMBL" id="JQIM01000010">
    <property type="protein sequence ID" value="KGX08825.1"/>
    <property type="molecule type" value="Genomic_DNA"/>
</dbReference>
<keyword evidence="6 8" id="KW-1133">Transmembrane helix</keyword>
<dbReference type="InterPro" id="IPR052518">
    <property type="entry name" value="CHR_Transporter"/>
</dbReference>
<dbReference type="PANTHER" id="PTHR43663:SF1">
    <property type="entry name" value="CHROMATE TRANSPORTER"/>
    <property type="match status" value="1"/>
</dbReference>
<dbReference type="PANTHER" id="PTHR43663">
    <property type="entry name" value="CHROMATE TRANSPORT PROTEIN-RELATED"/>
    <property type="match status" value="1"/>
</dbReference>
<evidence type="ECO:0000313" key="11">
    <source>
        <dbReference type="Proteomes" id="UP000030475"/>
    </source>
</evidence>
<reference evidence="10 12" key="2">
    <citation type="submission" date="2017-11" db="EMBL/GenBank/DDBJ databases">
        <title>Molecular characterization of Burkholderia pseudomallei and closely related isolates from Vietnam.</title>
        <authorList>
            <person name="Ustinov D.V."/>
            <person name="Antonov A.S."/>
            <person name="Avdusheva E.F."/>
            <person name="Shpak I.M."/>
            <person name="Zakharova I.B."/>
            <person name="Thi L.A."/>
            <person name="Teteryatnikova N."/>
            <person name="Lopasteyskaya Y.A."/>
            <person name="Kuzyutina J.A."/>
            <person name="Ngo T.N."/>
            <person name="Victorov D.V."/>
        </authorList>
    </citation>
    <scope>NUCLEOTIDE SEQUENCE [LARGE SCALE GENOMIC DNA]</scope>
    <source>
        <strain evidence="10 12">V1512</strain>
    </source>
</reference>
<keyword evidence="7 8" id="KW-0472">Membrane</keyword>
<proteinExistence type="inferred from homology"/>
<dbReference type="Proteomes" id="UP000231878">
    <property type="component" value="Unassembled WGS sequence"/>
</dbReference>
<dbReference type="KEGG" id="but:X994_2415"/>
<dbReference type="GO" id="GO:0005886">
    <property type="term" value="C:plasma membrane"/>
    <property type="evidence" value="ECO:0007669"/>
    <property type="project" value="UniProtKB-SubCell"/>
</dbReference>
<dbReference type="RefSeq" id="WP_004197821.1">
    <property type="nucleotide sequence ID" value="NZ_AP028071.1"/>
</dbReference>
<comment type="caution">
    <text evidence="9">The sequence shown here is derived from an EMBL/GenBank/DDBJ whole genome shotgun (WGS) entry which is preliminary data.</text>
</comment>
<reference evidence="9 11" key="1">
    <citation type="submission" date="2014-08" db="EMBL/GenBank/DDBJ databases">
        <authorList>
            <person name="Bunnell A."/>
            <person name="Chain P.S."/>
            <person name="Chertkov O."/>
            <person name="Currie B.J."/>
            <person name="Daligault H.E."/>
            <person name="Davenport K.W."/>
            <person name="Davis C."/>
            <person name="Gleasner C.D."/>
            <person name="Johnson S.L."/>
            <person name="Kaestli M."/>
            <person name="Koren S."/>
            <person name="Kunde Y.A."/>
            <person name="Mayo M."/>
            <person name="McMurry K.K."/>
            <person name="Price E.P."/>
            <person name="Reitenga K.G."/>
            <person name="Robison R."/>
            <person name="Rosovitz M.J."/>
            <person name="Sarovich D.S."/>
            <person name="Teshima H."/>
        </authorList>
    </citation>
    <scope>NUCLEOTIDE SEQUENCE [LARGE SCALE GENOMIC DNA]</scope>
    <source>
        <strain evidence="9 11">MSHR44</strain>
    </source>
</reference>
<dbReference type="InterPro" id="IPR003370">
    <property type="entry name" value="Chromate_transpt"/>
</dbReference>
<accession>A0A069B152</accession>
<dbReference type="PROSITE" id="PS01036">
    <property type="entry name" value="HSP70_3"/>
    <property type="match status" value="1"/>
</dbReference>
<comment type="similarity">
    <text evidence="2">Belongs to the chromate ion transporter (CHR) (TC 2.A.51) family.</text>
</comment>
<feature type="transmembrane region" description="Helical" evidence="8">
    <location>
        <begin position="159"/>
        <end position="175"/>
    </location>
</feature>
<dbReference type="InterPro" id="IPR018181">
    <property type="entry name" value="Heat_shock_70_CS"/>
</dbReference>
<dbReference type="EMBL" id="PHRB01000002">
    <property type="protein sequence ID" value="PJO67651.1"/>
    <property type="molecule type" value="Genomic_DNA"/>
</dbReference>
<evidence type="ECO:0000256" key="1">
    <source>
        <dbReference type="ARBA" id="ARBA00004651"/>
    </source>
</evidence>
<comment type="similarity">
    <text evidence="3">Belongs to the heat shock protein 70 family.</text>
</comment>
<feature type="transmembrane region" description="Helical" evidence="8">
    <location>
        <begin position="6"/>
        <end position="27"/>
    </location>
</feature>
<dbReference type="Proteomes" id="UP000030475">
    <property type="component" value="Unassembled WGS sequence"/>
</dbReference>
<dbReference type="OMA" id="LILTWQI"/>
<evidence type="ECO:0000256" key="5">
    <source>
        <dbReference type="ARBA" id="ARBA00022692"/>
    </source>
</evidence>
<evidence type="ECO:0000256" key="3">
    <source>
        <dbReference type="ARBA" id="ARBA00007381"/>
    </source>
</evidence>
<evidence type="ECO:0000256" key="7">
    <source>
        <dbReference type="ARBA" id="ARBA00023136"/>
    </source>
</evidence>
<keyword evidence="5 8" id="KW-0812">Transmembrane</keyword>
<comment type="subcellular location">
    <subcellularLocation>
        <location evidence="1">Cell membrane</location>
        <topology evidence="1">Multi-pass membrane protein</topology>
    </subcellularLocation>
</comment>
<dbReference type="AlphaFoldDB" id="A0A069B152"/>
<organism evidence="9 11">
    <name type="scientific">Burkholderia pseudomallei</name>
    <name type="common">Pseudomonas pseudomallei</name>
    <dbReference type="NCBI Taxonomy" id="28450"/>
    <lineage>
        <taxon>Bacteria</taxon>
        <taxon>Pseudomonadati</taxon>
        <taxon>Pseudomonadota</taxon>
        <taxon>Betaproteobacteria</taxon>
        <taxon>Burkholderiales</taxon>
        <taxon>Burkholderiaceae</taxon>
        <taxon>Burkholderia</taxon>
        <taxon>pseudomallei group</taxon>
    </lineage>
</organism>
<evidence type="ECO:0000313" key="10">
    <source>
        <dbReference type="EMBL" id="PJO67651.1"/>
    </source>
</evidence>
<feature type="transmembrane region" description="Helical" evidence="8">
    <location>
        <begin position="77"/>
        <end position="98"/>
    </location>
</feature>
<evidence type="ECO:0000256" key="2">
    <source>
        <dbReference type="ARBA" id="ARBA00005262"/>
    </source>
</evidence>